<dbReference type="Proteomes" id="UP000242175">
    <property type="component" value="Chromosome small"/>
</dbReference>
<dbReference type="EMBL" id="CP022356">
    <property type="protein sequence ID" value="ASK79435.1"/>
    <property type="molecule type" value="Genomic_DNA"/>
</dbReference>
<sequence length="143" mass="16450">MIKSKLFQTILLIGLNISSFNVFSNEVYDFVKLDARTSITDEDYVKDLIVFGTATTLCQQKKLLDDKSKIAFDNFSNYFQAVAAGVDDYDDLNYVLGQIKKNTSNGKAYVSLKDCTYYANRIDYEIPKNVVPDFLKMYYQHKN</sequence>
<reference evidence="1 2" key="1">
    <citation type="journal article" date="2016" name="Int. J. Syst. Evol. Microbiol.">
        <title>Paraphotobacterium marinum gen. nov., sp. nov., a member of the family Vibrionaceae, isolated from surface seawater.</title>
        <authorList>
            <person name="Huang Z."/>
            <person name="Dong C."/>
            <person name="Shao Z."/>
        </authorList>
    </citation>
    <scope>NUCLEOTIDE SEQUENCE [LARGE SCALE GENOMIC DNA]</scope>
    <source>
        <strain evidence="1 2">NSCS20N07D</strain>
    </source>
</reference>
<gene>
    <name evidence="1" type="ORF">CF386_10270</name>
</gene>
<dbReference type="RefSeq" id="WP_089074343.1">
    <property type="nucleotide sequence ID" value="NZ_CBCSAM010000004.1"/>
</dbReference>
<keyword evidence="2" id="KW-1185">Reference proteome</keyword>
<name>A0A220VGE3_9GAMM</name>
<evidence type="ECO:0000313" key="1">
    <source>
        <dbReference type="EMBL" id="ASK79435.1"/>
    </source>
</evidence>
<organism evidence="1 2">
    <name type="scientific">Paraphotobacterium marinum</name>
    <dbReference type="NCBI Taxonomy" id="1755811"/>
    <lineage>
        <taxon>Bacteria</taxon>
        <taxon>Pseudomonadati</taxon>
        <taxon>Pseudomonadota</taxon>
        <taxon>Gammaproteobacteria</taxon>
        <taxon>Vibrionales</taxon>
        <taxon>Vibrionaceae</taxon>
        <taxon>Paraphotobacterium</taxon>
    </lineage>
</organism>
<evidence type="ECO:0000313" key="2">
    <source>
        <dbReference type="Proteomes" id="UP000242175"/>
    </source>
</evidence>
<protein>
    <submittedName>
        <fullName evidence="1">Uncharacterized protein</fullName>
    </submittedName>
</protein>
<proteinExistence type="predicted"/>
<dbReference type="KEGG" id="pmai:CF386_10270"/>
<dbReference type="AlphaFoldDB" id="A0A220VGE3"/>
<accession>A0A220VGE3</accession>